<feature type="region of interest" description="Disordered" evidence="13">
    <location>
        <begin position="1"/>
        <end position="30"/>
    </location>
</feature>
<evidence type="ECO:0000256" key="9">
    <source>
        <dbReference type="ARBA" id="ARBA00076414"/>
    </source>
</evidence>
<dbReference type="Pfam" id="PF01025">
    <property type="entry name" value="GrpE"/>
    <property type="match status" value="1"/>
</dbReference>
<evidence type="ECO:0000256" key="8">
    <source>
        <dbReference type="ARBA" id="ARBA00072274"/>
    </source>
</evidence>
<dbReference type="AlphaFoldDB" id="A0A2A6RGY5"/>
<gene>
    <name evidence="10 14" type="primary">grpE</name>
    <name evidence="14" type="ORF">CJ255_15250</name>
</gene>
<organism evidence="14 15">
    <name type="scientific">Candidatus Viridilinea mediisalina</name>
    <dbReference type="NCBI Taxonomy" id="2024553"/>
    <lineage>
        <taxon>Bacteria</taxon>
        <taxon>Bacillati</taxon>
        <taxon>Chloroflexota</taxon>
        <taxon>Chloroflexia</taxon>
        <taxon>Chloroflexales</taxon>
        <taxon>Chloroflexineae</taxon>
        <taxon>Oscillochloridaceae</taxon>
        <taxon>Candidatus Viridilinea</taxon>
    </lineage>
</organism>
<comment type="subcellular location">
    <subcellularLocation>
        <location evidence="1 10">Cytoplasm</location>
    </subcellularLocation>
</comment>
<evidence type="ECO:0000256" key="11">
    <source>
        <dbReference type="RuleBase" id="RU000639"/>
    </source>
</evidence>
<name>A0A2A6RGY5_9CHLR</name>
<dbReference type="Gene3D" id="2.30.22.10">
    <property type="entry name" value="Head domain of nucleotide exchange factor GrpE"/>
    <property type="match status" value="1"/>
</dbReference>
<evidence type="ECO:0000256" key="12">
    <source>
        <dbReference type="RuleBase" id="RU004478"/>
    </source>
</evidence>
<dbReference type="SUPFAM" id="SSF51064">
    <property type="entry name" value="Head domain of nucleotide exchange factor GrpE"/>
    <property type="match status" value="1"/>
</dbReference>
<evidence type="ECO:0000256" key="1">
    <source>
        <dbReference type="ARBA" id="ARBA00004496"/>
    </source>
</evidence>
<dbReference type="FunFam" id="2.30.22.10:FF:000001">
    <property type="entry name" value="Protein GrpE"/>
    <property type="match status" value="1"/>
</dbReference>
<dbReference type="InterPro" id="IPR009012">
    <property type="entry name" value="GrpE_head"/>
</dbReference>
<dbReference type="NCBIfam" id="NF010738">
    <property type="entry name" value="PRK14140.1"/>
    <property type="match status" value="1"/>
</dbReference>
<dbReference type="InterPro" id="IPR000740">
    <property type="entry name" value="GrpE"/>
</dbReference>
<dbReference type="Proteomes" id="UP000220527">
    <property type="component" value="Unassembled WGS sequence"/>
</dbReference>
<keyword evidence="6 10" id="KW-0143">Chaperone</keyword>
<keyword evidence="5 10" id="KW-0346">Stress response</keyword>
<dbReference type="GO" id="GO:0006457">
    <property type="term" value="P:protein folding"/>
    <property type="evidence" value="ECO:0007669"/>
    <property type="project" value="InterPro"/>
</dbReference>
<reference evidence="15" key="1">
    <citation type="submission" date="2017-08" db="EMBL/GenBank/DDBJ databases">
        <authorList>
            <person name="Grouzdev D.S."/>
            <person name="Gaisin V.A."/>
            <person name="Rysina M.S."/>
            <person name="Gorlenko V.M."/>
        </authorList>
    </citation>
    <scope>NUCLEOTIDE SEQUENCE [LARGE SCALE GENOMIC DNA]</scope>
    <source>
        <strain evidence="15">Kir15-3F</strain>
    </source>
</reference>
<evidence type="ECO:0000256" key="7">
    <source>
        <dbReference type="ARBA" id="ARBA00053401"/>
    </source>
</evidence>
<evidence type="ECO:0000256" key="2">
    <source>
        <dbReference type="ARBA" id="ARBA00009054"/>
    </source>
</evidence>
<dbReference type="Gene3D" id="3.90.20.20">
    <property type="match status" value="1"/>
</dbReference>
<dbReference type="GO" id="GO:0042803">
    <property type="term" value="F:protein homodimerization activity"/>
    <property type="evidence" value="ECO:0007669"/>
    <property type="project" value="InterPro"/>
</dbReference>
<dbReference type="OrthoDB" id="9812586at2"/>
<dbReference type="EMBL" id="NQWI01000082">
    <property type="protein sequence ID" value="PDW02201.1"/>
    <property type="molecule type" value="Genomic_DNA"/>
</dbReference>
<comment type="caution">
    <text evidence="14">The sequence shown here is derived from an EMBL/GenBank/DDBJ whole genome shotgun (WGS) entry which is preliminary data.</text>
</comment>
<evidence type="ECO:0000256" key="6">
    <source>
        <dbReference type="ARBA" id="ARBA00023186"/>
    </source>
</evidence>
<comment type="function">
    <text evidence="7 10 11">Participates actively in the response to hyperosmotic and heat shock by preventing the aggregation of stress-denatured proteins, in association with DnaK and GrpE. It is the nucleotide exchange factor for DnaK and may function as a thermosensor. Unfolded proteins bind initially to DnaJ; upon interaction with the DnaJ-bound protein, DnaK hydrolyzes its bound ATP, resulting in the formation of a stable complex. GrpE releases ADP from DnaK; ATP binding to DnaK triggers the release of the substrate protein, thus completing the reaction cycle. Several rounds of ATP-dependent interactions between DnaJ, DnaK and GrpE are required for fully efficient folding.</text>
</comment>
<evidence type="ECO:0000313" key="15">
    <source>
        <dbReference type="Proteomes" id="UP000220527"/>
    </source>
</evidence>
<dbReference type="SUPFAM" id="SSF58014">
    <property type="entry name" value="Coiled-coil domain of nucleotide exchange factor GrpE"/>
    <property type="match status" value="1"/>
</dbReference>
<evidence type="ECO:0000313" key="14">
    <source>
        <dbReference type="EMBL" id="PDW02201.1"/>
    </source>
</evidence>
<dbReference type="RefSeq" id="WP_097644958.1">
    <property type="nucleotide sequence ID" value="NZ_NQWI01000082.1"/>
</dbReference>
<dbReference type="PANTHER" id="PTHR21237:SF23">
    <property type="entry name" value="GRPE PROTEIN HOMOLOG, MITOCHONDRIAL"/>
    <property type="match status" value="1"/>
</dbReference>
<dbReference type="InterPro" id="IPR013805">
    <property type="entry name" value="GrpE_CC"/>
</dbReference>
<keyword evidence="15" id="KW-1185">Reference proteome</keyword>
<evidence type="ECO:0000256" key="13">
    <source>
        <dbReference type="SAM" id="MobiDB-lite"/>
    </source>
</evidence>
<dbReference type="PANTHER" id="PTHR21237">
    <property type="entry name" value="GRPE PROTEIN"/>
    <property type="match status" value="1"/>
</dbReference>
<evidence type="ECO:0000256" key="5">
    <source>
        <dbReference type="ARBA" id="ARBA00023016"/>
    </source>
</evidence>
<accession>A0A2A6RGY5</accession>
<dbReference type="HAMAP" id="MF_01151">
    <property type="entry name" value="GrpE"/>
    <property type="match status" value="1"/>
</dbReference>
<dbReference type="CDD" id="cd00446">
    <property type="entry name" value="GrpE"/>
    <property type="match status" value="1"/>
</dbReference>
<dbReference type="GO" id="GO:0051082">
    <property type="term" value="F:unfolded protein binding"/>
    <property type="evidence" value="ECO:0007669"/>
    <property type="project" value="TreeGrafter"/>
</dbReference>
<dbReference type="PROSITE" id="PS01071">
    <property type="entry name" value="GRPE"/>
    <property type="match status" value="1"/>
</dbReference>
<sequence>MSDEQKTLDPTATADDAPTTEASEETVPLPLTELEGRLAQAEAQAAEYKDQWLRATADFKNFKRRTEQERSELIRSASSALVLKLLPVMDDFERAIDNIPPDIAETPWWGGTQLIAQKLRTVLESEGVKAIEAIGTEFDPNLHEAVLYEDAEGQDGIVTGELQRGYKLGDRVIRPSMVKVGRD</sequence>
<dbReference type="PRINTS" id="PR00773">
    <property type="entry name" value="GRPEPROTEIN"/>
</dbReference>
<dbReference type="GO" id="GO:0000774">
    <property type="term" value="F:adenyl-nucleotide exchange factor activity"/>
    <property type="evidence" value="ECO:0007669"/>
    <property type="project" value="InterPro"/>
</dbReference>
<dbReference type="GO" id="GO:0051087">
    <property type="term" value="F:protein-folding chaperone binding"/>
    <property type="evidence" value="ECO:0007669"/>
    <property type="project" value="InterPro"/>
</dbReference>
<evidence type="ECO:0000256" key="3">
    <source>
        <dbReference type="ARBA" id="ARBA00011738"/>
    </source>
</evidence>
<evidence type="ECO:0000256" key="4">
    <source>
        <dbReference type="ARBA" id="ARBA00022490"/>
    </source>
</evidence>
<dbReference type="GO" id="GO:0005737">
    <property type="term" value="C:cytoplasm"/>
    <property type="evidence" value="ECO:0007669"/>
    <property type="project" value="UniProtKB-SubCell"/>
</dbReference>
<keyword evidence="4 10" id="KW-0963">Cytoplasm</keyword>
<proteinExistence type="inferred from homology"/>
<evidence type="ECO:0000256" key="10">
    <source>
        <dbReference type="HAMAP-Rule" id="MF_01151"/>
    </source>
</evidence>
<comment type="subunit">
    <text evidence="3 10">Homodimer.</text>
</comment>
<protein>
    <recommendedName>
        <fullName evidence="8 10">Protein GrpE</fullName>
    </recommendedName>
    <alternativeName>
        <fullName evidence="9 10">HSP-70 cofactor</fullName>
    </alternativeName>
</protein>
<feature type="compositionally biased region" description="Low complexity" evidence="13">
    <location>
        <begin position="9"/>
        <end position="30"/>
    </location>
</feature>
<comment type="similarity">
    <text evidence="2 10 12">Belongs to the GrpE family.</text>
</comment>